<evidence type="ECO:0000313" key="3">
    <source>
        <dbReference type="Proteomes" id="UP000248349"/>
    </source>
</evidence>
<accession>A0A318ZQ57</accession>
<keyword evidence="1" id="KW-0812">Transmembrane</keyword>
<feature type="transmembrane region" description="Helical" evidence="1">
    <location>
        <begin position="35"/>
        <end position="53"/>
    </location>
</feature>
<dbReference type="RefSeq" id="XP_025434737.1">
    <property type="nucleotide sequence ID" value="XM_025574084.1"/>
</dbReference>
<name>A0A318ZQ57_9EURO</name>
<keyword evidence="3" id="KW-1185">Reference proteome</keyword>
<gene>
    <name evidence="2" type="ORF">BP01DRAFT_353062</name>
</gene>
<proteinExistence type="predicted"/>
<protein>
    <submittedName>
        <fullName evidence="2">Uncharacterized protein</fullName>
    </submittedName>
</protein>
<evidence type="ECO:0000313" key="2">
    <source>
        <dbReference type="EMBL" id="PYH48755.1"/>
    </source>
</evidence>
<evidence type="ECO:0000256" key="1">
    <source>
        <dbReference type="SAM" id="Phobius"/>
    </source>
</evidence>
<dbReference type="GeneID" id="37075312"/>
<organism evidence="2 3">
    <name type="scientific">Aspergillus saccharolyticus JOP 1030-1</name>
    <dbReference type="NCBI Taxonomy" id="1450539"/>
    <lineage>
        <taxon>Eukaryota</taxon>
        <taxon>Fungi</taxon>
        <taxon>Dikarya</taxon>
        <taxon>Ascomycota</taxon>
        <taxon>Pezizomycotina</taxon>
        <taxon>Eurotiomycetes</taxon>
        <taxon>Eurotiomycetidae</taxon>
        <taxon>Eurotiales</taxon>
        <taxon>Aspergillaceae</taxon>
        <taxon>Aspergillus</taxon>
        <taxon>Aspergillus subgen. Circumdati</taxon>
    </lineage>
</organism>
<sequence>MSEARLARCCCFSILFASLCWLYVAYQGFDPDVKFILWTFVGPAFYATFGWRWDTVG</sequence>
<dbReference type="EMBL" id="KZ821220">
    <property type="protein sequence ID" value="PYH48755.1"/>
    <property type="molecule type" value="Genomic_DNA"/>
</dbReference>
<dbReference type="AlphaFoldDB" id="A0A318ZQ57"/>
<reference evidence="2 3" key="1">
    <citation type="submission" date="2016-12" db="EMBL/GenBank/DDBJ databases">
        <title>The genomes of Aspergillus section Nigri reveals drivers in fungal speciation.</title>
        <authorList>
            <consortium name="DOE Joint Genome Institute"/>
            <person name="Vesth T.C."/>
            <person name="Nybo J."/>
            <person name="Theobald S."/>
            <person name="Brandl J."/>
            <person name="Frisvad J.C."/>
            <person name="Nielsen K.F."/>
            <person name="Lyhne E.K."/>
            <person name="Kogle M.E."/>
            <person name="Kuo A."/>
            <person name="Riley R."/>
            <person name="Clum A."/>
            <person name="Nolan M."/>
            <person name="Lipzen A."/>
            <person name="Salamov A."/>
            <person name="Henrissat B."/>
            <person name="Wiebenga A."/>
            <person name="De Vries R.P."/>
            <person name="Grigoriev I.V."/>
            <person name="Mortensen U.H."/>
            <person name="Andersen M.R."/>
            <person name="Baker S.E."/>
        </authorList>
    </citation>
    <scope>NUCLEOTIDE SEQUENCE [LARGE SCALE GENOMIC DNA]</scope>
    <source>
        <strain evidence="2 3">JOP 1030-1</strain>
    </source>
</reference>
<keyword evidence="1" id="KW-0472">Membrane</keyword>
<feature type="transmembrane region" description="Helical" evidence="1">
    <location>
        <begin position="7"/>
        <end position="29"/>
    </location>
</feature>
<keyword evidence="1" id="KW-1133">Transmembrane helix</keyword>
<dbReference type="Proteomes" id="UP000248349">
    <property type="component" value="Unassembled WGS sequence"/>
</dbReference>